<dbReference type="GO" id="GO:0005634">
    <property type="term" value="C:nucleus"/>
    <property type="evidence" value="ECO:0007669"/>
    <property type="project" value="UniProtKB-SubCell"/>
</dbReference>
<dbReference type="AlphaFoldDB" id="A0AAV4GQQ3"/>
<dbReference type="InterPro" id="IPR004210">
    <property type="entry name" value="BESS_motif"/>
</dbReference>
<evidence type="ECO:0000256" key="2">
    <source>
        <dbReference type="SAM" id="MobiDB-lite"/>
    </source>
</evidence>
<dbReference type="PANTHER" id="PTHR12243:SF69">
    <property type="entry name" value="SI:CH73-59F11.3"/>
    <property type="match status" value="1"/>
</dbReference>
<dbReference type="Pfam" id="PF02944">
    <property type="entry name" value="BESS"/>
    <property type="match status" value="1"/>
</dbReference>
<keyword evidence="5" id="KW-1185">Reference proteome</keyword>
<evidence type="ECO:0000259" key="3">
    <source>
        <dbReference type="PROSITE" id="PS51031"/>
    </source>
</evidence>
<feature type="region of interest" description="Disordered" evidence="2">
    <location>
        <begin position="119"/>
        <end position="162"/>
    </location>
</feature>
<feature type="region of interest" description="Disordered" evidence="2">
    <location>
        <begin position="74"/>
        <end position="98"/>
    </location>
</feature>
<gene>
    <name evidence="4" type="ORF">ElyMa_000740600</name>
</gene>
<dbReference type="InterPro" id="IPR039353">
    <property type="entry name" value="TF_Adf1"/>
</dbReference>
<evidence type="ECO:0000256" key="1">
    <source>
        <dbReference type="PROSITE-ProRule" id="PRU00371"/>
    </source>
</evidence>
<dbReference type="EMBL" id="BMAT01001502">
    <property type="protein sequence ID" value="GFR87195.1"/>
    <property type="molecule type" value="Genomic_DNA"/>
</dbReference>
<name>A0AAV4GQQ3_9GAST</name>
<keyword evidence="1" id="KW-0539">Nucleus</keyword>
<dbReference type="GO" id="GO:0003677">
    <property type="term" value="F:DNA binding"/>
    <property type="evidence" value="ECO:0007669"/>
    <property type="project" value="InterPro"/>
</dbReference>
<reference evidence="4 5" key="1">
    <citation type="journal article" date="2021" name="Elife">
        <title>Chloroplast acquisition without the gene transfer in kleptoplastic sea slugs, Plakobranchus ocellatus.</title>
        <authorList>
            <person name="Maeda T."/>
            <person name="Takahashi S."/>
            <person name="Yoshida T."/>
            <person name="Shimamura S."/>
            <person name="Takaki Y."/>
            <person name="Nagai Y."/>
            <person name="Toyoda A."/>
            <person name="Suzuki Y."/>
            <person name="Arimoto A."/>
            <person name="Ishii H."/>
            <person name="Satoh N."/>
            <person name="Nishiyama T."/>
            <person name="Hasebe M."/>
            <person name="Maruyama T."/>
            <person name="Minagawa J."/>
            <person name="Obokata J."/>
            <person name="Shigenobu S."/>
        </authorList>
    </citation>
    <scope>NUCLEOTIDE SEQUENCE [LARGE SCALE GENOMIC DNA]</scope>
</reference>
<comment type="caution">
    <text evidence="4">The sequence shown here is derived from an EMBL/GenBank/DDBJ whole genome shotgun (WGS) entry which is preliminary data.</text>
</comment>
<protein>
    <submittedName>
        <fullName evidence="4">Transcription factor Adf-1</fullName>
    </submittedName>
</protein>
<feature type="region of interest" description="Disordered" evidence="2">
    <location>
        <begin position="243"/>
        <end position="262"/>
    </location>
</feature>
<dbReference type="InterPro" id="IPR006578">
    <property type="entry name" value="MADF-dom"/>
</dbReference>
<feature type="compositionally biased region" description="Polar residues" evidence="2">
    <location>
        <begin position="126"/>
        <end position="143"/>
    </location>
</feature>
<dbReference type="PROSITE" id="PS51031">
    <property type="entry name" value="BESS"/>
    <property type="match status" value="1"/>
</dbReference>
<accession>A0AAV4GQQ3</accession>
<proteinExistence type="predicted"/>
<dbReference type="Pfam" id="PF10545">
    <property type="entry name" value="MADF_DNA_bdg"/>
    <property type="match status" value="1"/>
</dbReference>
<dbReference type="Proteomes" id="UP000762676">
    <property type="component" value="Unassembled WGS sequence"/>
</dbReference>
<feature type="domain" description="BESS" evidence="3">
    <location>
        <begin position="199"/>
        <end position="238"/>
    </location>
</feature>
<sequence length="262" mass="29479">MRINSCSSVSSEETALRKKWKYLREKFACEYSKRPISNSGNAAGSCHPSKWPFFQQLMFLKDIVVQTRASSGSIATTAGDPTVPSADSGPTLHLDVDDDIDDTASQYSLDSTMASVSNPIEEAVESPSSPDTQEPFTIDTPQRPQVAGPSAQPRLSAKRKRKSQEVDYYMYQRMCTIEEKKLEMLANKVFEKRADAQREDEDLMFLKTLLPHIRKIPENMKLRFQSRIQSVVEEFAYGPPHDHPHTAAYEGYTHSIKPSPGD</sequence>
<dbReference type="GO" id="GO:0006357">
    <property type="term" value="P:regulation of transcription by RNA polymerase II"/>
    <property type="evidence" value="ECO:0007669"/>
    <property type="project" value="TreeGrafter"/>
</dbReference>
<dbReference type="GO" id="GO:0005667">
    <property type="term" value="C:transcription regulator complex"/>
    <property type="evidence" value="ECO:0007669"/>
    <property type="project" value="TreeGrafter"/>
</dbReference>
<comment type="subcellular location">
    <subcellularLocation>
        <location evidence="1">Nucleus</location>
    </subcellularLocation>
</comment>
<dbReference type="PANTHER" id="PTHR12243">
    <property type="entry name" value="MADF DOMAIN TRANSCRIPTION FACTOR"/>
    <property type="match status" value="1"/>
</dbReference>
<organism evidence="4 5">
    <name type="scientific">Elysia marginata</name>
    <dbReference type="NCBI Taxonomy" id="1093978"/>
    <lineage>
        <taxon>Eukaryota</taxon>
        <taxon>Metazoa</taxon>
        <taxon>Spiralia</taxon>
        <taxon>Lophotrochozoa</taxon>
        <taxon>Mollusca</taxon>
        <taxon>Gastropoda</taxon>
        <taxon>Heterobranchia</taxon>
        <taxon>Euthyneura</taxon>
        <taxon>Panpulmonata</taxon>
        <taxon>Sacoglossa</taxon>
        <taxon>Placobranchoidea</taxon>
        <taxon>Plakobranchidae</taxon>
        <taxon>Elysia</taxon>
    </lineage>
</organism>
<evidence type="ECO:0000313" key="4">
    <source>
        <dbReference type="EMBL" id="GFR87195.1"/>
    </source>
</evidence>
<evidence type="ECO:0000313" key="5">
    <source>
        <dbReference type="Proteomes" id="UP000762676"/>
    </source>
</evidence>